<keyword evidence="4 6" id="KW-1133">Transmembrane helix</keyword>
<feature type="transmembrane region" description="Helical" evidence="6">
    <location>
        <begin position="179"/>
        <end position="200"/>
    </location>
</feature>
<dbReference type="RefSeq" id="WP_197642427.1">
    <property type="nucleotide sequence ID" value="NZ_JAEACP010000004.1"/>
</dbReference>
<comment type="similarity">
    <text evidence="2">Belongs to the drug/metabolite transporter (DMT) superfamily. 10 TMS drug/metabolite exporter (DME) (TC 2.A.7.3) family.</text>
</comment>
<feature type="domain" description="EamA" evidence="7">
    <location>
        <begin position="6"/>
        <end position="138"/>
    </location>
</feature>
<protein>
    <submittedName>
        <fullName evidence="8">DMT family transporter</fullName>
    </submittedName>
</protein>
<reference evidence="9" key="1">
    <citation type="journal article" date="2019" name="Int. J. Syst. Evol. Microbiol.">
        <title>The Global Catalogue of Microorganisms (GCM) 10K type strain sequencing project: providing services to taxonomists for standard genome sequencing and annotation.</title>
        <authorList>
            <consortium name="The Broad Institute Genomics Platform"/>
            <consortium name="The Broad Institute Genome Sequencing Center for Infectious Disease"/>
            <person name="Wu L."/>
            <person name="Ma J."/>
        </authorList>
    </citation>
    <scope>NUCLEOTIDE SEQUENCE [LARGE SCALE GENOMIC DNA]</scope>
    <source>
        <strain evidence="9">KCTC 62102</strain>
    </source>
</reference>
<organism evidence="8 9">
    <name type="scientific">Tabrizicola soli</name>
    <dbReference type="NCBI Taxonomy" id="2185115"/>
    <lineage>
        <taxon>Bacteria</taxon>
        <taxon>Pseudomonadati</taxon>
        <taxon>Pseudomonadota</taxon>
        <taxon>Alphaproteobacteria</taxon>
        <taxon>Rhodobacterales</taxon>
        <taxon>Paracoccaceae</taxon>
        <taxon>Tabrizicola</taxon>
    </lineage>
</organism>
<dbReference type="InterPro" id="IPR037185">
    <property type="entry name" value="EmrE-like"/>
</dbReference>
<evidence type="ECO:0000313" key="9">
    <source>
        <dbReference type="Proteomes" id="UP001595445"/>
    </source>
</evidence>
<evidence type="ECO:0000313" key="8">
    <source>
        <dbReference type="EMBL" id="MFC3084426.1"/>
    </source>
</evidence>
<dbReference type="EMBL" id="JBHRSM010000001">
    <property type="protein sequence ID" value="MFC3084426.1"/>
    <property type="molecule type" value="Genomic_DNA"/>
</dbReference>
<feature type="transmembrane region" description="Helical" evidence="6">
    <location>
        <begin position="67"/>
        <end position="88"/>
    </location>
</feature>
<keyword evidence="5 6" id="KW-0472">Membrane</keyword>
<feature type="transmembrane region" description="Helical" evidence="6">
    <location>
        <begin position="206"/>
        <end position="228"/>
    </location>
</feature>
<feature type="transmembrane region" description="Helical" evidence="6">
    <location>
        <begin position="235"/>
        <end position="255"/>
    </location>
</feature>
<comment type="subcellular location">
    <subcellularLocation>
        <location evidence="1">Membrane</location>
        <topology evidence="1">Multi-pass membrane protein</topology>
    </subcellularLocation>
</comment>
<keyword evidence="9" id="KW-1185">Reference proteome</keyword>
<dbReference type="Pfam" id="PF00892">
    <property type="entry name" value="EamA"/>
    <property type="match status" value="2"/>
</dbReference>
<proteinExistence type="inferred from homology"/>
<evidence type="ECO:0000256" key="2">
    <source>
        <dbReference type="ARBA" id="ARBA00009853"/>
    </source>
</evidence>
<evidence type="ECO:0000256" key="4">
    <source>
        <dbReference type="ARBA" id="ARBA00022989"/>
    </source>
</evidence>
<evidence type="ECO:0000256" key="3">
    <source>
        <dbReference type="ARBA" id="ARBA00022692"/>
    </source>
</evidence>
<dbReference type="Gene3D" id="1.10.3730.20">
    <property type="match status" value="1"/>
</dbReference>
<evidence type="ECO:0000259" key="7">
    <source>
        <dbReference type="Pfam" id="PF00892"/>
    </source>
</evidence>
<comment type="caution">
    <text evidence="8">The sequence shown here is derived from an EMBL/GenBank/DDBJ whole genome shotgun (WGS) entry which is preliminary data.</text>
</comment>
<feature type="transmembrane region" description="Helical" evidence="6">
    <location>
        <begin position="148"/>
        <end position="167"/>
    </location>
</feature>
<feature type="transmembrane region" description="Helical" evidence="6">
    <location>
        <begin position="94"/>
        <end position="112"/>
    </location>
</feature>
<accession>A0ABV7DN31</accession>
<dbReference type="SUPFAM" id="SSF103481">
    <property type="entry name" value="Multidrug resistance efflux transporter EmrE"/>
    <property type="match status" value="2"/>
</dbReference>
<feature type="domain" description="EamA" evidence="7">
    <location>
        <begin position="148"/>
        <end position="278"/>
    </location>
</feature>
<dbReference type="Proteomes" id="UP001595445">
    <property type="component" value="Unassembled WGS sequence"/>
</dbReference>
<evidence type="ECO:0000256" key="1">
    <source>
        <dbReference type="ARBA" id="ARBA00004141"/>
    </source>
</evidence>
<keyword evidence="3 6" id="KW-0812">Transmembrane</keyword>
<feature type="transmembrane region" description="Helical" evidence="6">
    <location>
        <begin position="124"/>
        <end position="142"/>
    </location>
</feature>
<feature type="transmembrane region" description="Helical" evidence="6">
    <location>
        <begin position="261"/>
        <end position="279"/>
    </location>
</feature>
<name>A0ABV7DN31_9RHOB</name>
<dbReference type="InterPro" id="IPR000620">
    <property type="entry name" value="EamA_dom"/>
</dbReference>
<sequence length="319" mass="34152">MHSNLRGALLSLAAFGAYATHDVVVKLLGETYTSFQIMFFSGLMGFPLVTMMLMGDRRDGTLIPRHPWWSILRSVSAVTTGALGFYAFSQLPLAQCYAIFFAMPLLITLLAIPMLGERVGLRRGIAVVVGLLGVLIVLRPGAGQEFSLGHLAAIGAAAAGALSAVIVRKIGGAERSVVLILYPMVLTFFAMGATMPFVYAPMPVEHLGLTAVMAILGNLGALGTIAAYRAAPAVIVAPMQYSQILWAALYGWIFFDESVDLYTALGSAVIIGSGIYIVLREGTPSVSQNRPVLETRSRMETGTQPRISSWLRRRGGDQA</sequence>
<feature type="transmembrane region" description="Helical" evidence="6">
    <location>
        <begin position="35"/>
        <end position="55"/>
    </location>
</feature>
<dbReference type="PANTHER" id="PTHR22911">
    <property type="entry name" value="ACYL-MALONYL CONDENSING ENZYME-RELATED"/>
    <property type="match status" value="1"/>
</dbReference>
<gene>
    <name evidence="8" type="ORF">ACFOD6_00060</name>
</gene>
<evidence type="ECO:0000256" key="5">
    <source>
        <dbReference type="ARBA" id="ARBA00023136"/>
    </source>
</evidence>
<dbReference type="PANTHER" id="PTHR22911:SF6">
    <property type="entry name" value="SOLUTE CARRIER FAMILY 35 MEMBER G1"/>
    <property type="match status" value="1"/>
</dbReference>
<evidence type="ECO:0000256" key="6">
    <source>
        <dbReference type="SAM" id="Phobius"/>
    </source>
</evidence>